<dbReference type="AlphaFoldDB" id="A0A9P0CCV8"/>
<dbReference type="Pfam" id="PF14943">
    <property type="entry name" value="MRP-S26"/>
    <property type="match status" value="1"/>
</dbReference>
<dbReference type="GO" id="GO:0005763">
    <property type="term" value="C:mitochondrial small ribosomal subunit"/>
    <property type="evidence" value="ECO:0007669"/>
    <property type="project" value="InterPro"/>
</dbReference>
<evidence type="ECO:0000256" key="6">
    <source>
        <dbReference type="ARBA" id="ARBA00023274"/>
    </source>
</evidence>
<sequence length="217" mass="25454">MLKLTPNLRLLSKHDATNFTKFESVRFRRRKPISLGTAKSKLFKIPPRPSQSEEEKLELQRLHNNYRTQMKSLRYYFIVNHSAEFAEASEDPEESRRVFEEDLKRCTSINEKWNEKQREIREKAISKQQENDIIAALEKVELEKKKIKEMKENIEEIVRKEKEQSKTFITAENIDAAIEQALANPVDYNFALISSGEKILGRDNIPGRDKNKASMNQ</sequence>
<keyword evidence="5" id="KW-0496">Mitochondrion</keyword>
<evidence type="ECO:0000313" key="10">
    <source>
        <dbReference type="EMBL" id="CAH1098866.1"/>
    </source>
</evidence>
<evidence type="ECO:0000256" key="3">
    <source>
        <dbReference type="ARBA" id="ARBA00022946"/>
    </source>
</evidence>
<feature type="coiled-coil region" evidence="9">
    <location>
        <begin position="133"/>
        <end position="167"/>
    </location>
</feature>
<name>A0A9P0CCV8_9CUCU</name>
<keyword evidence="9" id="KW-0175">Coiled coil</keyword>
<evidence type="ECO:0000313" key="11">
    <source>
        <dbReference type="Proteomes" id="UP001153636"/>
    </source>
</evidence>
<organism evidence="10 11">
    <name type="scientific">Psylliodes chrysocephalus</name>
    <dbReference type="NCBI Taxonomy" id="3402493"/>
    <lineage>
        <taxon>Eukaryota</taxon>
        <taxon>Metazoa</taxon>
        <taxon>Ecdysozoa</taxon>
        <taxon>Arthropoda</taxon>
        <taxon>Hexapoda</taxon>
        <taxon>Insecta</taxon>
        <taxon>Pterygota</taxon>
        <taxon>Neoptera</taxon>
        <taxon>Endopterygota</taxon>
        <taxon>Coleoptera</taxon>
        <taxon>Polyphaga</taxon>
        <taxon>Cucujiformia</taxon>
        <taxon>Chrysomeloidea</taxon>
        <taxon>Chrysomelidae</taxon>
        <taxon>Galerucinae</taxon>
        <taxon>Alticini</taxon>
        <taxon>Psylliodes</taxon>
    </lineage>
</organism>
<dbReference type="EMBL" id="OV651813">
    <property type="protein sequence ID" value="CAH1098866.1"/>
    <property type="molecule type" value="Genomic_DNA"/>
</dbReference>
<proteinExistence type="inferred from homology"/>
<evidence type="ECO:0000256" key="4">
    <source>
        <dbReference type="ARBA" id="ARBA00022980"/>
    </source>
</evidence>
<evidence type="ECO:0000256" key="9">
    <source>
        <dbReference type="SAM" id="Coils"/>
    </source>
</evidence>
<dbReference type="Proteomes" id="UP001153636">
    <property type="component" value="Chromosome 1"/>
</dbReference>
<evidence type="ECO:0000256" key="1">
    <source>
        <dbReference type="ARBA" id="ARBA00004173"/>
    </source>
</evidence>
<evidence type="ECO:0000256" key="2">
    <source>
        <dbReference type="ARBA" id="ARBA00009672"/>
    </source>
</evidence>
<gene>
    <name evidence="10" type="ORF">PSYICH_LOCUS221</name>
</gene>
<keyword evidence="4" id="KW-0689">Ribosomal protein</keyword>
<accession>A0A9P0CCV8</accession>
<dbReference type="PANTHER" id="PTHR21035:SF2">
    <property type="entry name" value="SMALL RIBOSOMAL SUBUNIT PROTEIN MS26"/>
    <property type="match status" value="1"/>
</dbReference>
<reference evidence="10" key="1">
    <citation type="submission" date="2022-01" db="EMBL/GenBank/DDBJ databases">
        <authorList>
            <person name="King R."/>
        </authorList>
    </citation>
    <scope>NUCLEOTIDE SEQUENCE</scope>
</reference>
<keyword evidence="6" id="KW-0687">Ribonucleoprotein</keyword>
<comment type="similarity">
    <text evidence="2">Belongs to the mitochondrion-specific ribosomal protein mS26 family.</text>
</comment>
<dbReference type="PANTHER" id="PTHR21035">
    <property type="entry name" value="28S RIBOSOMAL PROTEIN S26, MITOCHONDRIAL"/>
    <property type="match status" value="1"/>
</dbReference>
<evidence type="ECO:0000256" key="7">
    <source>
        <dbReference type="ARBA" id="ARBA00035138"/>
    </source>
</evidence>
<evidence type="ECO:0000256" key="8">
    <source>
        <dbReference type="ARBA" id="ARBA00035344"/>
    </source>
</evidence>
<comment type="subcellular location">
    <subcellularLocation>
        <location evidence="1">Mitochondrion</location>
    </subcellularLocation>
</comment>
<dbReference type="OrthoDB" id="5988811at2759"/>
<dbReference type="InterPro" id="IPR026140">
    <property type="entry name" value="Ribosomal_mS26"/>
</dbReference>
<keyword evidence="3" id="KW-0809">Transit peptide</keyword>
<evidence type="ECO:0000256" key="5">
    <source>
        <dbReference type="ARBA" id="ARBA00023128"/>
    </source>
</evidence>
<protein>
    <recommendedName>
        <fullName evidence="7">Small ribosomal subunit protein mS26</fullName>
    </recommendedName>
    <alternativeName>
        <fullName evidence="8">28S ribosomal protein S26, mitochondrial</fullName>
    </alternativeName>
</protein>
<keyword evidence="11" id="KW-1185">Reference proteome</keyword>